<name>A0A4V6KQF5_SERFO</name>
<dbReference type="AlphaFoldDB" id="A0A4V6KQF5"/>
<organism evidence="1">
    <name type="scientific">Serratia fonticola</name>
    <dbReference type="NCBI Taxonomy" id="47917"/>
    <lineage>
        <taxon>Bacteria</taxon>
        <taxon>Pseudomonadati</taxon>
        <taxon>Pseudomonadota</taxon>
        <taxon>Gammaproteobacteria</taxon>
        <taxon>Enterobacterales</taxon>
        <taxon>Yersiniaceae</taxon>
        <taxon>Serratia</taxon>
    </lineage>
</organism>
<dbReference type="EC" id="3.1.4.52" evidence="1"/>
<proteinExistence type="predicted"/>
<gene>
    <name evidence="1" type="primary">yfgF_6</name>
    <name evidence="1" type="ORF">NCTC12965_03503</name>
</gene>
<protein>
    <submittedName>
        <fullName evidence="1">Cyclic di-GMP phosphodiesterase YfgF</fullName>
        <ecNumber evidence="1">3.1.4.52</ecNumber>
    </submittedName>
</protein>
<sequence>MLSRNYGMQLRIRFKQKLAGSLRTVLEEGEDVYHLPGTIWCCGSTVPTVRPGWPKSTAR</sequence>
<dbReference type="EMBL" id="CABEEZ010000072">
    <property type="protein sequence ID" value="VTR33438.1"/>
    <property type="molecule type" value="Genomic_DNA"/>
</dbReference>
<dbReference type="GO" id="GO:0071111">
    <property type="term" value="F:cyclic-guanylate-specific phosphodiesterase activity"/>
    <property type="evidence" value="ECO:0007669"/>
    <property type="project" value="UniProtKB-EC"/>
</dbReference>
<evidence type="ECO:0000313" key="1">
    <source>
        <dbReference type="EMBL" id="VTR33438.1"/>
    </source>
</evidence>
<keyword evidence="1" id="KW-0378">Hydrolase</keyword>
<accession>A0A4V6KQF5</accession>
<reference evidence="1" key="1">
    <citation type="submission" date="2019-05" db="EMBL/GenBank/DDBJ databases">
        <authorList>
            <consortium name="Pathogen Informatics"/>
        </authorList>
    </citation>
    <scope>NUCLEOTIDE SEQUENCE [LARGE SCALE GENOMIC DNA]</scope>
    <source>
        <strain evidence="1">NCTC12965</strain>
    </source>
</reference>